<feature type="binding site" evidence="7">
    <location>
        <position position="462"/>
    </location>
    <ligand>
        <name>Na(+)</name>
        <dbReference type="ChEBI" id="CHEBI:29101"/>
        <label>1</label>
    </ligand>
</feature>
<accession>A0AAV5VY96</accession>
<feature type="disulfide bond" evidence="8">
    <location>
        <begin position="205"/>
        <end position="214"/>
    </location>
</feature>
<evidence type="ECO:0000256" key="8">
    <source>
        <dbReference type="PIRSR" id="PIRSR600175-2"/>
    </source>
</evidence>
<evidence type="ECO:0008006" key="13">
    <source>
        <dbReference type="Google" id="ProtNLM"/>
    </source>
</evidence>
<feature type="transmembrane region" description="Helical" evidence="10">
    <location>
        <begin position="156"/>
        <end position="173"/>
    </location>
</feature>
<feature type="binding site" evidence="7">
    <location>
        <position position="360"/>
    </location>
    <ligand>
        <name>Na(+)</name>
        <dbReference type="ChEBI" id="CHEBI:29101"/>
        <label>1</label>
    </ligand>
</feature>
<dbReference type="GO" id="GO:0005886">
    <property type="term" value="C:plasma membrane"/>
    <property type="evidence" value="ECO:0007669"/>
    <property type="project" value="TreeGrafter"/>
</dbReference>
<feature type="binding site" evidence="7">
    <location>
        <position position="466"/>
    </location>
    <ligand>
        <name>Na(+)</name>
        <dbReference type="ChEBI" id="CHEBI:29101"/>
        <label>1</label>
    </ligand>
</feature>
<dbReference type="GO" id="GO:0089718">
    <property type="term" value="P:amino acid import across plasma membrane"/>
    <property type="evidence" value="ECO:0007669"/>
    <property type="project" value="TreeGrafter"/>
</dbReference>
<evidence type="ECO:0000256" key="9">
    <source>
        <dbReference type="SAM" id="MobiDB-lite"/>
    </source>
</evidence>
<feature type="transmembrane region" description="Helical" evidence="10">
    <location>
        <begin position="277"/>
        <end position="298"/>
    </location>
</feature>
<dbReference type="PANTHER" id="PTHR11616">
    <property type="entry name" value="SODIUM/CHLORIDE DEPENDENT TRANSPORTER"/>
    <property type="match status" value="1"/>
</dbReference>
<evidence type="ECO:0000256" key="6">
    <source>
        <dbReference type="ARBA" id="ARBA00023136"/>
    </source>
</evidence>
<evidence type="ECO:0000256" key="7">
    <source>
        <dbReference type="PIRSR" id="PIRSR600175-1"/>
    </source>
</evidence>
<feature type="compositionally biased region" description="Basic and acidic residues" evidence="9">
    <location>
        <begin position="1"/>
        <end position="71"/>
    </location>
</feature>
<feature type="region of interest" description="Disordered" evidence="9">
    <location>
        <begin position="1"/>
        <end position="83"/>
    </location>
</feature>
<keyword evidence="12" id="KW-1185">Reference proteome</keyword>
<feature type="non-terminal residue" evidence="11">
    <location>
        <position position="1"/>
    </location>
</feature>
<evidence type="ECO:0000313" key="11">
    <source>
        <dbReference type="EMBL" id="GMT24363.1"/>
    </source>
</evidence>
<evidence type="ECO:0000313" key="12">
    <source>
        <dbReference type="Proteomes" id="UP001432322"/>
    </source>
</evidence>
<feature type="region of interest" description="Disordered" evidence="9">
    <location>
        <begin position="644"/>
        <end position="669"/>
    </location>
</feature>
<feature type="transmembrane region" description="Helical" evidence="10">
    <location>
        <begin position="491"/>
        <end position="517"/>
    </location>
</feature>
<keyword evidence="4" id="KW-0769">Symport</keyword>
<evidence type="ECO:0000256" key="3">
    <source>
        <dbReference type="ARBA" id="ARBA00022692"/>
    </source>
</evidence>
<dbReference type="Proteomes" id="UP001432322">
    <property type="component" value="Unassembled WGS sequence"/>
</dbReference>
<evidence type="ECO:0000256" key="10">
    <source>
        <dbReference type="SAM" id="Phobius"/>
    </source>
</evidence>
<evidence type="ECO:0000256" key="4">
    <source>
        <dbReference type="ARBA" id="ARBA00022847"/>
    </source>
</evidence>
<feature type="transmembrane region" description="Helical" evidence="10">
    <location>
        <begin position="116"/>
        <end position="136"/>
    </location>
</feature>
<keyword evidence="8" id="KW-1015">Disulfide bond</keyword>
<feature type="transmembrane region" description="Helical" evidence="10">
    <location>
        <begin position="304"/>
        <end position="326"/>
    </location>
</feature>
<feature type="transmembrane region" description="Helical" evidence="10">
    <location>
        <begin position="523"/>
        <end position="543"/>
    </location>
</feature>
<evidence type="ECO:0000256" key="1">
    <source>
        <dbReference type="ARBA" id="ARBA00004141"/>
    </source>
</evidence>
<dbReference type="GO" id="GO:0005283">
    <property type="term" value="F:amino acid:sodium symporter activity"/>
    <property type="evidence" value="ECO:0007669"/>
    <property type="project" value="TreeGrafter"/>
</dbReference>
<reference evidence="11" key="1">
    <citation type="submission" date="2023-10" db="EMBL/GenBank/DDBJ databases">
        <title>Genome assembly of Pristionchus species.</title>
        <authorList>
            <person name="Yoshida K."/>
            <person name="Sommer R.J."/>
        </authorList>
    </citation>
    <scope>NUCLEOTIDE SEQUENCE</scope>
    <source>
        <strain evidence="11">RS5133</strain>
    </source>
</reference>
<feature type="transmembrane region" description="Helical" evidence="10">
    <location>
        <begin position="453"/>
        <end position="479"/>
    </location>
</feature>
<keyword evidence="5 10" id="KW-1133">Transmembrane helix</keyword>
<dbReference type="EMBL" id="BTSY01000004">
    <property type="protein sequence ID" value="GMT24363.1"/>
    <property type="molecule type" value="Genomic_DNA"/>
</dbReference>
<comment type="subcellular location">
    <subcellularLocation>
        <location evidence="1">Membrane</location>
        <topology evidence="1">Multi-pass membrane protein</topology>
    </subcellularLocation>
</comment>
<dbReference type="Pfam" id="PF00209">
    <property type="entry name" value="SNF"/>
    <property type="match status" value="1"/>
</dbReference>
<dbReference type="PROSITE" id="PS50267">
    <property type="entry name" value="NA_NEUROTRAN_SYMP_3"/>
    <property type="match status" value="1"/>
</dbReference>
<evidence type="ECO:0000256" key="2">
    <source>
        <dbReference type="ARBA" id="ARBA00022448"/>
    </source>
</evidence>
<keyword evidence="3 10" id="KW-0812">Transmembrane</keyword>
<dbReference type="GO" id="GO:0046872">
    <property type="term" value="F:metal ion binding"/>
    <property type="evidence" value="ECO:0007669"/>
    <property type="project" value="UniProtKB-KW"/>
</dbReference>
<feature type="compositionally biased region" description="Basic and acidic residues" evidence="9">
    <location>
        <begin position="652"/>
        <end position="663"/>
    </location>
</feature>
<comment type="caution">
    <text evidence="11">The sequence shown here is derived from an EMBL/GenBank/DDBJ whole genome shotgun (WGS) entry which is preliminary data.</text>
</comment>
<dbReference type="SUPFAM" id="SSF161070">
    <property type="entry name" value="SNF-like"/>
    <property type="match status" value="1"/>
</dbReference>
<dbReference type="AlphaFoldDB" id="A0AAV5VY96"/>
<feature type="transmembrane region" description="Helical" evidence="10">
    <location>
        <begin position="390"/>
        <end position="411"/>
    </location>
</feature>
<sequence length="669" mass="76544">SLQMVERQELSDESRHKVEGSEHEKKEDELDGRIEKNECGMGEYEKKPFHKLPETPNNEKEREDESIRLRETTSNVPPKRSNQKWDPRYEGTLTSLAYISSVASLWKFPEMLLKHGGVFILQYTIVYLTVGMPLLYAEIAIGQYTSCNHYGVFNHIAPILTGLSSCMTFILILRSCVISVIQATTLSFFLATFHSHQYEEGETTCHGSSHSPHCFNVDKLKECMRNLSSTVAECDKLERVSLLSGALQLRRTPFFDHVLTEFNVLPQENAEYGLPHYLFFVSLLVVWILIGLVCFIGIRALGKLSYLISIPILVFFFFMIFGFSTIPNSSQSLRAFEFDWTKLAKLDCVWTDAVSVVVFSLNLGNGGLIKLASHNEFGRSFTRDVNIISAYGYLFNYFTTITLLPYIYYIAYEIYGYEASLTMQMWVDHGDFGLMNVIAETITSRHTAGWMCAVYFVACFILEFESTIISMHVVYTCVIDRVDDPSITTRLATLILLCGSAFYVSFFLITPGGIYQIHQLDRFFTVATIFTSLVQISAFMHLYGFKRFIINVRTMTGGSGPVNVFWWISWIFFAPIVLLLALIMELIYYSWEDISIGNIILNNKLKDFSWIVLVCCIALFPLVALYRFTRSVIHNESRKNLFKPTPEWGPADPRDKEDAKFNERAMGVR</sequence>
<protein>
    <recommendedName>
        <fullName evidence="13">Neurotransmitter transporter</fullName>
    </recommendedName>
</protein>
<keyword evidence="7" id="KW-0915">Sodium</keyword>
<feature type="transmembrane region" description="Helical" evidence="10">
    <location>
        <begin position="564"/>
        <end position="588"/>
    </location>
</feature>
<keyword evidence="2" id="KW-0813">Transport</keyword>
<dbReference type="InterPro" id="IPR000175">
    <property type="entry name" value="Na/ntran_symport"/>
</dbReference>
<feature type="transmembrane region" description="Helical" evidence="10">
    <location>
        <begin position="608"/>
        <end position="629"/>
    </location>
</feature>
<keyword evidence="6 10" id="KW-0472">Membrane</keyword>
<evidence type="ECO:0000256" key="5">
    <source>
        <dbReference type="ARBA" id="ARBA00022989"/>
    </source>
</evidence>
<dbReference type="PANTHER" id="PTHR11616:SF241">
    <property type="entry name" value="SODIUM- AND CHLORIDE-DEPENDENT GLYCINE TRANSPORTER 2"/>
    <property type="match status" value="1"/>
</dbReference>
<organism evidence="11 12">
    <name type="scientific">Pristionchus fissidentatus</name>
    <dbReference type="NCBI Taxonomy" id="1538716"/>
    <lineage>
        <taxon>Eukaryota</taxon>
        <taxon>Metazoa</taxon>
        <taxon>Ecdysozoa</taxon>
        <taxon>Nematoda</taxon>
        <taxon>Chromadorea</taxon>
        <taxon>Rhabditida</taxon>
        <taxon>Rhabditina</taxon>
        <taxon>Diplogasteromorpha</taxon>
        <taxon>Diplogasteroidea</taxon>
        <taxon>Neodiplogasteridae</taxon>
        <taxon>Pristionchus</taxon>
    </lineage>
</organism>
<name>A0AAV5VY96_9BILA</name>
<dbReference type="InterPro" id="IPR037272">
    <property type="entry name" value="SNS_sf"/>
</dbReference>
<keyword evidence="7" id="KW-0479">Metal-binding</keyword>
<gene>
    <name evidence="11" type="ORF">PFISCL1PPCAC_15660</name>
</gene>
<proteinExistence type="predicted"/>